<evidence type="ECO:0000313" key="5">
    <source>
        <dbReference type="EMBL" id="TGA96602.1"/>
    </source>
</evidence>
<evidence type="ECO:0000256" key="1">
    <source>
        <dbReference type="ARBA" id="ARBA00023015"/>
    </source>
</evidence>
<comment type="caution">
    <text evidence="5">The sequence shown here is derived from an EMBL/GenBank/DDBJ whole genome shotgun (WGS) entry which is preliminary data.</text>
</comment>
<dbReference type="RefSeq" id="WP_135349609.1">
    <property type="nucleotide sequence ID" value="NZ_SRJD01000022.1"/>
</dbReference>
<dbReference type="AlphaFoldDB" id="A0A4Z0GIM5"/>
<dbReference type="SMART" id="SM00418">
    <property type="entry name" value="HTH_ARSR"/>
    <property type="match status" value="1"/>
</dbReference>
<dbReference type="InterPro" id="IPR001845">
    <property type="entry name" value="HTH_ArsR_DNA-bd_dom"/>
</dbReference>
<feature type="domain" description="HTH arsR-type" evidence="4">
    <location>
        <begin position="250"/>
        <end position="343"/>
    </location>
</feature>
<evidence type="ECO:0000256" key="3">
    <source>
        <dbReference type="ARBA" id="ARBA00023163"/>
    </source>
</evidence>
<name>A0A4Z0GIM5_9BACL</name>
<evidence type="ECO:0000256" key="2">
    <source>
        <dbReference type="ARBA" id="ARBA00023125"/>
    </source>
</evidence>
<reference evidence="5 6" key="1">
    <citation type="journal article" date="2015" name="Int. J. Syst. Evol. Microbiol.">
        <title>Sporolactobacillus shoreae sp. nov. and Sporolactobacillus spathodeae sp. nov., two spore-forming lactic acid bacteria isolated from tree barks in Thailand.</title>
        <authorList>
            <person name="Thamacharoensuk T."/>
            <person name="Kitahara M."/>
            <person name="Ohkuma M."/>
            <person name="Thongchul N."/>
            <person name="Tanasupawat S."/>
        </authorList>
    </citation>
    <scope>NUCLEOTIDE SEQUENCE [LARGE SCALE GENOMIC DNA]</scope>
    <source>
        <strain evidence="5 6">BK92</strain>
    </source>
</reference>
<dbReference type="Proteomes" id="UP000298347">
    <property type="component" value="Unassembled WGS sequence"/>
</dbReference>
<dbReference type="InterPro" id="IPR051081">
    <property type="entry name" value="HTH_MetalResp_TranReg"/>
</dbReference>
<dbReference type="GO" id="GO:0003677">
    <property type="term" value="F:DNA binding"/>
    <property type="evidence" value="ECO:0007669"/>
    <property type="project" value="UniProtKB-KW"/>
</dbReference>
<dbReference type="CDD" id="cd00090">
    <property type="entry name" value="HTH_ARSR"/>
    <property type="match status" value="1"/>
</dbReference>
<gene>
    <name evidence="5" type="ORF">E4665_15000</name>
</gene>
<dbReference type="PRINTS" id="PR00778">
    <property type="entry name" value="HTHARSR"/>
</dbReference>
<evidence type="ECO:0000313" key="6">
    <source>
        <dbReference type="Proteomes" id="UP000298347"/>
    </source>
</evidence>
<organism evidence="5 6">
    <name type="scientific">Sporolactobacillus shoreae</name>
    <dbReference type="NCBI Taxonomy" id="1465501"/>
    <lineage>
        <taxon>Bacteria</taxon>
        <taxon>Bacillati</taxon>
        <taxon>Bacillota</taxon>
        <taxon>Bacilli</taxon>
        <taxon>Bacillales</taxon>
        <taxon>Sporolactobacillaceae</taxon>
        <taxon>Sporolactobacillus</taxon>
    </lineage>
</organism>
<dbReference type="NCBIfam" id="NF033788">
    <property type="entry name" value="HTH_metalloreg"/>
    <property type="match status" value="1"/>
</dbReference>
<evidence type="ECO:0000259" key="4">
    <source>
        <dbReference type="PROSITE" id="PS50987"/>
    </source>
</evidence>
<dbReference type="InterPro" id="IPR011991">
    <property type="entry name" value="ArsR-like_HTH"/>
</dbReference>
<dbReference type="PANTHER" id="PTHR33154:SF33">
    <property type="entry name" value="TRANSCRIPTIONAL REPRESSOR SDPR"/>
    <property type="match status" value="1"/>
</dbReference>
<dbReference type="PANTHER" id="PTHR33154">
    <property type="entry name" value="TRANSCRIPTIONAL REGULATOR, ARSR FAMILY"/>
    <property type="match status" value="1"/>
</dbReference>
<accession>A0A4Z0GIM5</accession>
<dbReference type="InterPro" id="IPR036390">
    <property type="entry name" value="WH_DNA-bd_sf"/>
</dbReference>
<keyword evidence="3" id="KW-0804">Transcription</keyword>
<keyword evidence="2" id="KW-0238">DNA-binding</keyword>
<dbReference type="Pfam" id="PF01022">
    <property type="entry name" value="HTH_5"/>
    <property type="match status" value="1"/>
</dbReference>
<dbReference type="SUPFAM" id="SSF46785">
    <property type="entry name" value="Winged helix' DNA-binding domain"/>
    <property type="match status" value="1"/>
</dbReference>
<keyword evidence="6" id="KW-1185">Reference proteome</keyword>
<dbReference type="GO" id="GO:0003700">
    <property type="term" value="F:DNA-binding transcription factor activity"/>
    <property type="evidence" value="ECO:0007669"/>
    <property type="project" value="InterPro"/>
</dbReference>
<sequence>MTLEKNDSAGSYPNVVTDHFQSIVVEIISSLSLSSKQREDPKTIQQAVKGDWSAKSAAFFMDWYHESPFDLWNLLNFLLPCPYFHDVEKFVAQMRALPNPDFVYHFFGEEISLEDAPSLIKNTSSYINSHEHYLWDTENKRAFFEKFILQLNKYRESFAQIILEIAHSRSFHTQLDAAQKILSRAMNDVRSMAMGPLNLAQFVMGKNFRRISDYKLYNFIPCYFIGTRRLRVFSKDVCIVIYGCASPLTDRQKQSRDLEKQLKALADHNRLTLLSHLSHQELYGARLAEYLGLTTATVSHHLEVLRKAGFVIEKKSGTIKYFCVNHEALDSFMKKLKLFTEES</sequence>
<dbReference type="Gene3D" id="1.10.10.10">
    <property type="entry name" value="Winged helix-like DNA-binding domain superfamily/Winged helix DNA-binding domain"/>
    <property type="match status" value="1"/>
</dbReference>
<dbReference type="OrthoDB" id="9794330at2"/>
<proteinExistence type="predicted"/>
<keyword evidence="1" id="KW-0805">Transcription regulation</keyword>
<dbReference type="PROSITE" id="PS50987">
    <property type="entry name" value="HTH_ARSR_2"/>
    <property type="match status" value="1"/>
</dbReference>
<dbReference type="EMBL" id="SRJD01000022">
    <property type="protein sequence ID" value="TGA96602.1"/>
    <property type="molecule type" value="Genomic_DNA"/>
</dbReference>
<dbReference type="InterPro" id="IPR036388">
    <property type="entry name" value="WH-like_DNA-bd_sf"/>
</dbReference>
<protein>
    <submittedName>
        <fullName evidence="5">ArsR family transcriptional regulator</fullName>
    </submittedName>
</protein>